<dbReference type="CDD" id="cd04059">
    <property type="entry name" value="Peptidases_S8_Protein_convertases_Kexins_Furin-like"/>
    <property type="match status" value="1"/>
</dbReference>
<gene>
    <name evidence="12" type="ORF">Pmani_004476</name>
</gene>
<dbReference type="InterPro" id="IPR036852">
    <property type="entry name" value="Peptidase_S8/S53_dom_sf"/>
</dbReference>
<dbReference type="InterPro" id="IPR015500">
    <property type="entry name" value="Peptidase_S8_subtilisin-rel"/>
</dbReference>
<dbReference type="PANTHER" id="PTHR42884:SF28">
    <property type="entry name" value="PROPROTEIN CONVERTASE SUBTILISIN_KEXIN TYPE 7"/>
    <property type="match status" value="1"/>
</dbReference>
<evidence type="ECO:0000256" key="6">
    <source>
        <dbReference type="ARBA" id="ARBA00022825"/>
    </source>
</evidence>
<name>A0AAE1QDM0_9EUCA</name>
<evidence type="ECO:0000313" key="13">
    <source>
        <dbReference type="Proteomes" id="UP001292094"/>
    </source>
</evidence>
<keyword evidence="10" id="KW-0472">Membrane</keyword>
<evidence type="ECO:0000256" key="1">
    <source>
        <dbReference type="ARBA" id="ARBA00005325"/>
    </source>
</evidence>
<dbReference type="SUPFAM" id="SSF49785">
    <property type="entry name" value="Galactose-binding domain-like"/>
    <property type="match status" value="1"/>
</dbReference>
<protein>
    <recommendedName>
        <fullName evidence="11">P/Homo B domain-containing protein</fullName>
    </recommendedName>
</protein>
<reference evidence="12" key="1">
    <citation type="submission" date="2023-11" db="EMBL/GenBank/DDBJ databases">
        <title>Genome assemblies of two species of porcelain crab, Petrolisthes cinctipes and Petrolisthes manimaculis (Anomura: Porcellanidae).</title>
        <authorList>
            <person name="Angst P."/>
        </authorList>
    </citation>
    <scope>NUCLEOTIDE SEQUENCE</scope>
    <source>
        <strain evidence="12">PB745_02</strain>
        <tissue evidence="12">Gill</tissue>
    </source>
</reference>
<dbReference type="PROSITE" id="PS00136">
    <property type="entry name" value="SUBTILASE_ASP"/>
    <property type="match status" value="1"/>
</dbReference>
<evidence type="ECO:0000256" key="4">
    <source>
        <dbReference type="ARBA" id="ARBA00022729"/>
    </source>
</evidence>
<dbReference type="InterPro" id="IPR023827">
    <property type="entry name" value="Peptidase_S8_Asp-AS"/>
</dbReference>
<keyword evidence="13" id="KW-1185">Reference proteome</keyword>
<evidence type="ECO:0000256" key="3">
    <source>
        <dbReference type="ARBA" id="ARBA00022685"/>
    </source>
</evidence>
<dbReference type="Proteomes" id="UP001292094">
    <property type="component" value="Unassembled WGS sequence"/>
</dbReference>
<feature type="compositionally biased region" description="Acidic residues" evidence="9">
    <location>
        <begin position="1081"/>
        <end position="1092"/>
    </location>
</feature>
<keyword evidence="10" id="KW-0812">Transmembrane</keyword>
<dbReference type="Pfam" id="PF00082">
    <property type="entry name" value="Peptidase_S8"/>
    <property type="match status" value="1"/>
</dbReference>
<evidence type="ECO:0000256" key="8">
    <source>
        <dbReference type="PROSITE-ProRule" id="PRU01240"/>
    </source>
</evidence>
<evidence type="ECO:0000256" key="5">
    <source>
        <dbReference type="ARBA" id="ARBA00022801"/>
    </source>
</evidence>
<dbReference type="InterPro" id="IPR023828">
    <property type="entry name" value="Peptidase_S8_Ser-AS"/>
</dbReference>
<keyword evidence="2 8" id="KW-0645">Protease</keyword>
<comment type="caution">
    <text evidence="12">The sequence shown here is derived from an EMBL/GenBank/DDBJ whole genome shotgun (WGS) entry which is preliminary data.</text>
</comment>
<keyword evidence="5 8" id="KW-0378">Hydrolase</keyword>
<keyword evidence="10" id="KW-1133">Transmembrane helix</keyword>
<dbReference type="InterPro" id="IPR022398">
    <property type="entry name" value="Peptidase_S8_His-AS"/>
</dbReference>
<feature type="active site" description="Charge relay system" evidence="7 8">
    <location>
        <position position="332"/>
    </location>
</feature>
<dbReference type="Pfam" id="PF01483">
    <property type="entry name" value="P_proprotein"/>
    <property type="match status" value="1"/>
</dbReference>
<evidence type="ECO:0000313" key="12">
    <source>
        <dbReference type="EMBL" id="KAK4324915.1"/>
    </source>
</evidence>
<dbReference type="PRINTS" id="PR00723">
    <property type="entry name" value="SUBTILISIN"/>
</dbReference>
<feature type="region of interest" description="Disordered" evidence="9">
    <location>
        <begin position="978"/>
        <end position="1014"/>
    </location>
</feature>
<accession>A0AAE1QDM0</accession>
<dbReference type="PROSITE" id="PS51829">
    <property type="entry name" value="P_HOMO_B"/>
    <property type="match status" value="1"/>
</dbReference>
<dbReference type="GO" id="GO:0016485">
    <property type="term" value="P:protein processing"/>
    <property type="evidence" value="ECO:0007669"/>
    <property type="project" value="TreeGrafter"/>
</dbReference>
<dbReference type="GO" id="GO:0000139">
    <property type="term" value="C:Golgi membrane"/>
    <property type="evidence" value="ECO:0007669"/>
    <property type="project" value="TreeGrafter"/>
</dbReference>
<feature type="active site" description="Charge relay system" evidence="7 8">
    <location>
        <position position="553"/>
    </location>
</feature>
<evidence type="ECO:0000256" key="9">
    <source>
        <dbReference type="SAM" id="MobiDB-lite"/>
    </source>
</evidence>
<feature type="domain" description="P/Homo B" evidence="11">
    <location>
        <begin position="740"/>
        <end position="885"/>
    </location>
</feature>
<dbReference type="FunFam" id="3.40.50.200:FF:000005">
    <property type="entry name" value="Proprotein convertase subtilisin/kexin type 7"/>
    <property type="match status" value="1"/>
</dbReference>
<sequence>MATFIYTFTSKVDLACPSKSRPASFSHLPKPPWGPLIYVLLLNLSLLVVLVAEKVDNSEEHRHRGALYLSRGRNIHTLSWVVDITEGCSIYNVTGDIRKKNFGVNRLSSKIDGYAQSKARLSSKQSGKDVPRNNKDFSHFKSCGGTLPLKLMVLKQLTFSKNTYVIGHPYLKVFMHERRKWKSRYKRSLQSFHLAQTYNSNTFSPSVFTLNRSERGSLYSLNVTIMPNTIDLSGQKRTLIYQPPHSVPESKTVFQTIEKCVEMYLASHPCVSYAQQEVLRPRKKRGHVDFADPLFEKQWHLRNTKLGQYDLNVVGVWESGITGRGVTVCVIDDGLEWRHPDLRDNYNHAGSYDLNADDSDPSPVKNGENNEHGTRCAGEIAAVANGVCGVGVAYRANISGIRVLGGRMTDSMEAKAFVHGLDVNDIYSCSWGPDDDGRTVDGPHTLARRALEHGITHGRSGYGAVYVVASGNGGGHNKDNCNFDGYANSVYTMTIGAVDCMGRMPYYAEECAAMLAVTPSSGCPNAGIVGISVTTDWRESNPSWCTSEHSGTSAAAPLAAAVVALAFEVHPCLSWRDVQYLIALTSRKIDVNVRNSHWTMNAAGLHHSHKHGFGLVDAAAMVSAAAVWESVPFSTTYASQKMEVGLQIKARGKVKEKEKEMGTVNKSKESKEKGREKGKRTQHESERNAREKKEGFVKRIVRTKTLTKNRENNEYSSSGDGKEGISAKVRDREIYRDSEGVKERDKQDKSTGTPTAQIKDEKKKKGESHGVWPAVATHVVDEHTLEGYALATLEFVQVVVNVKHQHRGSLRVELECPSGTRSTLATPRAADNSTEGLVDWALGTVRCWGEDAKGRYVLRVGQEGHPEASGQLLSWRLILHGSPMSHIQFHDRRILVSRAVRGEVVKVNRSALCHQPELRFRPFAPLPPRWLKMLVITGVFLVFVAVFSSLEYIFCHNEEKRRLYTKLRDVAAGRAYYHPRRNGQGRPIAREGGERGQGAGEEGDMTRELEEEEESLLVTMDGDGRESVSLVSQKRVACSPSPSCDADVSSMDDEDDGTDDDAGTSDTVVPRDTTDAATDLTNDEFMSEADDDSASRGGSGGGAGLRGH</sequence>
<dbReference type="PROSITE" id="PS00137">
    <property type="entry name" value="SUBTILASE_HIS"/>
    <property type="match status" value="1"/>
</dbReference>
<keyword evidence="3" id="KW-0165">Cleavage on pair of basic residues</keyword>
<dbReference type="GO" id="GO:0005802">
    <property type="term" value="C:trans-Golgi network"/>
    <property type="evidence" value="ECO:0007669"/>
    <property type="project" value="TreeGrafter"/>
</dbReference>
<dbReference type="Gene3D" id="3.40.50.200">
    <property type="entry name" value="Peptidase S8/S53 domain"/>
    <property type="match status" value="1"/>
</dbReference>
<proteinExistence type="inferred from homology"/>
<dbReference type="InterPro" id="IPR002884">
    <property type="entry name" value="P_dom"/>
</dbReference>
<feature type="region of interest" description="Disordered" evidence="9">
    <location>
        <begin position="651"/>
        <end position="769"/>
    </location>
</feature>
<keyword evidence="4" id="KW-0732">Signal</keyword>
<dbReference type="Gene3D" id="2.60.120.260">
    <property type="entry name" value="Galactose-binding domain-like"/>
    <property type="match status" value="1"/>
</dbReference>
<feature type="transmembrane region" description="Helical" evidence="10">
    <location>
        <begin position="930"/>
        <end position="954"/>
    </location>
</feature>
<keyword evidence="6 8" id="KW-0720">Serine protease</keyword>
<dbReference type="PROSITE" id="PS00138">
    <property type="entry name" value="SUBTILASE_SER"/>
    <property type="match status" value="1"/>
</dbReference>
<dbReference type="PROSITE" id="PS51892">
    <property type="entry name" value="SUBTILASE"/>
    <property type="match status" value="1"/>
</dbReference>
<feature type="region of interest" description="Disordered" evidence="9">
    <location>
        <begin position="350"/>
        <end position="371"/>
    </location>
</feature>
<dbReference type="PANTHER" id="PTHR42884">
    <property type="entry name" value="PROPROTEIN CONVERTASE SUBTILISIN/KEXIN-RELATED"/>
    <property type="match status" value="1"/>
</dbReference>
<dbReference type="InterPro" id="IPR034182">
    <property type="entry name" value="Kexin/furin"/>
</dbReference>
<comment type="similarity">
    <text evidence="1">Belongs to the peptidase S8 family. Furin subfamily.</text>
</comment>
<feature type="active site" description="Charge relay system" evidence="7 8">
    <location>
        <position position="372"/>
    </location>
</feature>
<evidence type="ECO:0000259" key="11">
    <source>
        <dbReference type="PROSITE" id="PS51829"/>
    </source>
</evidence>
<dbReference type="GO" id="GO:0004252">
    <property type="term" value="F:serine-type endopeptidase activity"/>
    <property type="evidence" value="ECO:0007669"/>
    <property type="project" value="UniProtKB-UniRule"/>
</dbReference>
<organism evidence="12 13">
    <name type="scientific">Petrolisthes manimaculis</name>
    <dbReference type="NCBI Taxonomy" id="1843537"/>
    <lineage>
        <taxon>Eukaryota</taxon>
        <taxon>Metazoa</taxon>
        <taxon>Ecdysozoa</taxon>
        <taxon>Arthropoda</taxon>
        <taxon>Crustacea</taxon>
        <taxon>Multicrustacea</taxon>
        <taxon>Malacostraca</taxon>
        <taxon>Eumalacostraca</taxon>
        <taxon>Eucarida</taxon>
        <taxon>Decapoda</taxon>
        <taxon>Pleocyemata</taxon>
        <taxon>Anomura</taxon>
        <taxon>Galatheoidea</taxon>
        <taxon>Porcellanidae</taxon>
        <taxon>Petrolisthes</taxon>
    </lineage>
</organism>
<dbReference type="InterPro" id="IPR008979">
    <property type="entry name" value="Galactose-bd-like_sf"/>
</dbReference>
<evidence type="ECO:0000256" key="7">
    <source>
        <dbReference type="PIRSR" id="PIRSR615500-1"/>
    </source>
</evidence>
<evidence type="ECO:0000256" key="2">
    <source>
        <dbReference type="ARBA" id="ARBA00022670"/>
    </source>
</evidence>
<feature type="region of interest" description="Disordered" evidence="9">
    <location>
        <begin position="1029"/>
        <end position="1108"/>
    </location>
</feature>
<feature type="compositionally biased region" description="Basic and acidic residues" evidence="9">
    <location>
        <begin position="758"/>
        <end position="768"/>
    </location>
</feature>
<dbReference type="InterPro" id="IPR000209">
    <property type="entry name" value="Peptidase_S8/S53_dom"/>
</dbReference>
<feature type="compositionally biased region" description="Basic and acidic residues" evidence="9">
    <location>
        <begin position="720"/>
        <end position="749"/>
    </location>
</feature>
<dbReference type="EMBL" id="JAWZYT010000314">
    <property type="protein sequence ID" value="KAK4324915.1"/>
    <property type="molecule type" value="Genomic_DNA"/>
</dbReference>
<dbReference type="SUPFAM" id="SSF52743">
    <property type="entry name" value="Subtilisin-like"/>
    <property type="match status" value="1"/>
</dbReference>
<dbReference type="AlphaFoldDB" id="A0AAE1QDM0"/>
<feature type="compositionally biased region" description="Gly residues" evidence="9">
    <location>
        <begin position="1097"/>
        <end position="1108"/>
    </location>
</feature>
<feature type="compositionally biased region" description="Acidic residues" evidence="9">
    <location>
        <begin position="1050"/>
        <end position="1063"/>
    </location>
</feature>
<feature type="compositionally biased region" description="Basic and acidic residues" evidence="9">
    <location>
        <begin position="653"/>
        <end position="697"/>
    </location>
</feature>
<evidence type="ECO:0000256" key="10">
    <source>
        <dbReference type="SAM" id="Phobius"/>
    </source>
</evidence>